<reference evidence="2" key="1">
    <citation type="submission" date="2020-04" db="EMBL/GenBank/DDBJ databases">
        <authorList>
            <person name="Zhang T."/>
        </authorList>
    </citation>
    <scope>NUCLEOTIDE SEQUENCE</scope>
    <source>
        <strain evidence="2">HKST-UBA09</strain>
    </source>
</reference>
<dbReference type="Proteomes" id="UP000714915">
    <property type="component" value="Unassembled WGS sequence"/>
</dbReference>
<accession>A0A955LBM4</accession>
<gene>
    <name evidence="2" type="ORF">KC669_04555</name>
</gene>
<reference evidence="2" key="2">
    <citation type="journal article" date="2021" name="Microbiome">
        <title>Successional dynamics and alternative stable states in a saline activated sludge microbial community over 9 years.</title>
        <authorList>
            <person name="Wang Y."/>
            <person name="Ye J."/>
            <person name="Ju F."/>
            <person name="Liu L."/>
            <person name="Boyd J.A."/>
            <person name="Deng Y."/>
            <person name="Parks D.H."/>
            <person name="Jiang X."/>
            <person name="Yin X."/>
            <person name="Woodcroft B.J."/>
            <person name="Tyson G.W."/>
            <person name="Hugenholtz P."/>
            <person name="Polz M.F."/>
            <person name="Zhang T."/>
        </authorList>
    </citation>
    <scope>NUCLEOTIDE SEQUENCE</scope>
    <source>
        <strain evidence="2">HKST-UBA09</strain>
    </source>
</reference>
<evidence type="ECO:0000313" key="3">
    <source>
        <dbReference type="Proteomes" id="UP000714915"/>
    </source>
</evidence>
<organism evidence="2 3">
    <name type="scientific">Candidatus Dojkabacteria bacterium</name>
    <dbReference type="NCBI Taxonomy" id="2099670"/>
    <lineage>
        <taxon>Bacteria</taxon>
        <taxon>Candidatus Dojkabacteria</taxon>
    </lineage>
</organism>
<keyword evidence="1" id="KW-0812">Transmembrane</keyword>
<name>A0A955LBM4_9BACT</name>
<keyword evidence="1" id="KW-1133">Transmembrane helix</keyword>
<feature type="transmembrane region" description="Helical" evidence="1">
    <location>
        <begin position="7"/>
        <end position="30"/>
    </location>
</feature>
<feature type="non-terminal residue" evidence="2">
    <location>
        <position position="297"/>
    </location>
</feature>
<proteinExistence type="predicted"/>
<keyword evidence="1" id="KW-0472">Membrane</keyword>
<protein>
    <submittedName>
        <fullName evidence="2">Uncharacterized protein</fullName>
    </submittedName>
</protein>
<dbReference type="EMBL" id="JAGQLF010000078">
    <property type="protein sequence ID" value="MCA9387277.1"/>
    <property type="molecule type" value="Genomic_DNA"/>
</dbReference>
<sequence>MNSYQRRVLITVILGFIGVLGVALIINTFVDLSTLFANQDDKTIDTSIKSVKQSEYTDRSDVKGLNTSTTDLDSTISIKKEILSKEIIRPYLQIDTDKNIILAKIINSGEISPIYILPLDSTNIQFYEDDVITYIRNIDNKAEINIQKSNQKKSFTINTDNIFEILDIKYSNAEDIFYLLIKQKDQFSLIWSSETKPKLNLVKNLINLDGVVEQIVDTENNSILLANKFNDLCYRLNLLENTFKKTECVSTKSFEIKDSGFYLKDNQEPLFNISTAKTLENFFIYHDLVLYSERSLI</sequence>
<evidence type="ECO:0000256" key="1">
    <source>
        <dbReference type="SAM" id="Phobius"/>
    </source>
</evidence>
<evidence type="ECO:0000313" key="2">
    <source>
        <dbReference type="EMBL" id="MCA9387277.1"/>
    </source>
</evidence>
<dbReference type="AlphaFoldDB" id="A0A955LBM4"/>
<comment type="caution">
    <text evidence="2">The sequence shown here is derived from an EMBL/GenBank/DDBJ whole genome shotgun (WGS) entry which is preliminary data.</text>
</comment>